<accession>A0A0D2BUJ8</accession>
<gene>
    <name evidence="3" type="ORF">PV05_04845</name>
</gene>
<dbReference type="OrthoDB" id="5400539at2759"/>
<keyword evidence="2" id="KW-1133">Transmembrane helix</keyword>
<dbReference type="RefSeq" id="XP_013316750.1">
    <property type="nucleotide sequence ID" value="XM_013461296.1"/>
</dbReference>
<dbReference type="GO" id="GO:0016192">
    <property type="term" value="P:vesicle-mediated transport"/>
    <property type="evidence" value="ECO:0007669"/>
    <property type="project" value="TreeGrafter"/>
</dbReference>
<keyword evidence="2" id="KW-0472">Membrane</keyword>
<dbReference type="InterPro" id="IPR020999">
    <property type="entry name" value="Chitin_synth_reg_RCR"/>
</dbReference>
<evidence type="ECO:0000256" key="1">
    <source>
        <dbReference type="SAM" id="MobiDB-lite"/>
    </source>
</evidence>
<keyword evidence="2" id="KW-0812">Transmembrane</keyword>
<sequence length="171" mass="19562">MDSSRAFRRQVTSNNDGDFNDGYWWYSSTAYAIKWAIIAAILVAFLVFFVAGYLHARRRMRKGQPPLAYHRWLVPRRQRMAFAQQYPQYAQQVGYYRATPTYHPYPQGQAYHMGAYGPPPPAYHEPDYVPAYTPQGPNKVDPDQNRQYAPPAGPPPGEPSQPARVANLQGR</sequence>
<dbReference type="AlphaFoldDB" id="A0A0D2BUJ8"/>
<reference evidence="3 4" key="1">
    <citation type="submission" date="2015-01" db="EMBL/GenBank/DDBJ databases">
        <title>The Genome Sequence of Exophiala xenobiotica CBS118157.</title>
        <authorList>
            <consortium name="The Broad Institute Genomics Platform"/>
            <person name="Cuomo C."/>
            <person name="de Hoog S."/>
            <person name="Gorbushina A."/>
            <person name="Stielow B."/>
            <person name="Teixiera M."/>
            <person name="Abouelleil A."/>
            <person name="Chapman S.B."/>
            <person name="Priest M."/>
            <person name="Young S.K."/>
            <person name="Wortman J."/>
            <person name="Nusbaum C."/>
            <person name="Birren B."/>
        </authorList>
    </citation>
    <scope>NUCLEOTIDE SEQUENCE [LARGE SCALE GENOMIC DNA]</scope>
    <source>
        <strain evidence="3 4">CBS 118157</strain>
    </source>
</reference>
<feature type="transmembrane region" description="Helical" evidence="2">
    <location>
        <begin position="32"/>
        <end position="54"/>
    </location>
</feature>
<dbReference type="EMBL" id="KN847319">
    <property type="protein sequence ID" value="KIW56166.1"/>
    <property type="molecule type" value="Genomic_DNA"/>
</dbReference>
<dbReference type="HOGENOM" id="CLU_099493_1_0_1"/>
<dbReference type="Proteomes" id="UP000054342">
    <property type="component" value="Unassembled WGS sequence"/>
</dbReference>
<dbReference type="PANTHER" id="PTHR28187">
    <property type="entry name" value="PROTEIN RCR1-RELATED"/>
    <property type="match status" value="1"/>
</dbReference>
<protein>
    <submittedName>
        <fullName evidence="3">Uncharacterized protein</fullName>
    </submittedName>
</protein>
<organism evidence="3 4">
    <name type="scientific">Exophiala xenobiotica</name>
    <dbReference type="NCBI Taxonomy" id="348802"/>
    <lineage>
        <taxon>Eukaryota</taxon>
        <taxon>Fungi</taxon>
        <taxon>Dikarya</taxon>
        <taxon>Ascomycota</taxon>
        <taxon>Pezizomycotina</taxon>
        <taxon>Eurotiomycetes</taxon>
        <taxon>Chaetothyriomycetidae</taxon>
        <taxon>Chaetothyriales</taxon>
        <taxon>Herpotrichiellaceae</taxon>
        <taxon>Exophiala</taxon>
    </lineage>
</organism>
<dbReference type="PANTHER" id="PTHR28187:SF1">
    <property type="entry name" value="PROTEIN RCR1-RELATED"/>
    <property type="match status" value="1"/>
</dbReference>
<feature type="region of interest" description="Disordered" evidence="1">
    <location>
        <begin position="126"/>
        <end position="171"/>
    </location>
</feature>
<name>A0A0D2BUJ8_9EURO</name>
<keyword evidence="4" id="KW-1185">Reference proteome</keyword>
<evidence type="ECO:0000313" key="3">
    <source>
        <dbReference type="EMBL" id="KIW56166.1"/>
    </source>
</evidence>
<dbReference type="Pfam" id="PF12273">
    <property type="entry name" value="RCR"/>
    <property type="match status" value="1"/>
</dbReference>
<proteinExistence type="predicted"/>
<evidence type="ECO:0000256" key="2">
    <source>
        <dbReference type="SAM" id="Phobius"/>
    </source>
</evidence>
<evidence type="ECO:0000313" key="4">
    <source>
        <dbReference type="Proteomes" id="UP000054342"/>
    </source>
</evidence>
<dbReference type="GeneID" id="25326753"/>